<dbReference type="PANTHER" id="PTHR48086:SF5">
    <property type="entry name" value="NA(+):SOLUTE SYMPORTER (SSF FAMILY)"/>
    <property type="match status" value="1"/>
</dbReference>
<gene>
    <name evidence="10" type="ORF">ACFQ1R_02610</name>
</gene>
<reference evidence="11" key="1">
    <citation type="journal article" date="2019" name="Int. J. Syst. Evol. Microbiol.">
        <title>The Global Catalogue of Microorganisms (GCM) 10K type strain sequencing project: providing services to taxonomists for standard genome sequencing and annotation.</title>
        <authorList>
            <consortium name="The Broad Institute Genomics Platform"/>
            <consortium name="The Broad Institute Genome Sequencing Center for Infectious Disease"/>
            <person name="Wu L."/>
            <person name="Ma J."/>
        </authorList>
    </citation>
    <scope>NUCLEOTIDE SEQUENCE [LARGE SCALE GENOMIC DNA]</scope>
    <source>
        <strain evidence="11">CCUG 62414</strain>
    </source>
</reference>
<protein>
    <submittedName>
        <fullName evidence="10">Sodium:solute symporter family protein</fullName>
    </submittedName>
</protein>
<dbReference type="RefSeq" id="WP_379924555.1">
    <property type="nucleotide sequence ID" value="NZ_JBHTJI010000001.1"/>
</dbReference>
<evidence type="ECO:0000256" key="7">
    <source>
        <dbReference type="ARBA" id="ARBA00023136"/>
    </source>
</evidence>
<dbReference type="InterPro" id="IPR019899">
    <property type="entry name" value="Na/solute_symporter_VC_2705"/>
</dbReference>
<accession>A0ABW3JF28</accession>
<evidence type="ECO:0000256" key="5">
    <source>
        <dbReference type="ARBA" id="ARBA00022692"/>
    </source>
</evidence>
<evidence type="ECO:0000313" key="11">
    <source>
        <dbReference type="Proteomes" id="UP001597061"/>
    </source>
</evidence>
<keyword evidence="3" id="KW-0813">Transport</keyword>
<dbReference type="Gene3D" id="1.20.1730.10">
    <property type="entry name" value="Sodium/glucose cotransporter"/>
    <property type="match status" value="1"/>
</dbReference>
<dbReference type="InterPro" id="IPR038377">
    <property type="entry name" value="Na/Glc_symporter_sf"/>
</dbReference>
<keyword evidence="5 9" id="KW-0812">Transmembrane</keyword>
<dbReference type="InterPro" id="IPR018212">
    <property type="entry name" value="Na/solute_symporter_CS"/>
</dbReference>
<feature type="transmembrane region" description="Helical" evidence="9">
    <location>
        <begin position="519"/>
        <end position="543"/>
    </location>
</feature>
<name>A0ABW3JF28_9FLAO</name>
<evidence type="ECO:0000256" key="8">
    <source>
        <dbReference type="RuleBase" id="RU362091"/>
    </source>
</evidence>
<keyword evidence="4" id="KW-1003">Cell membrane</keyword>
<feature type="transmembrane region" description="Helical" evidence="9">
    <location>
        <begin position="455"/>
        <end position="480"/>
    </location>
</feature>
<feature type="transmembrane region" description="Helical" evidence="9">
    <location>
        <begin position="125"/>
        <end position="143"/>
    </location>
</feature>
<dbReference type="PROSITE" id="PS50283">
    <property type="entry name" value="NA_SOLUT_SYMP_3"/>
    <property type="match status" value="1"/>
</dbReference>
<sequence length="573" mass="61411">MNSLFLVSGLGVQNWTYIIVGLTFALYIGIAIWTRAGSTKEFYVAGGGVSPLANGMATAADWMSAASFISMAGIISFAGYDGAVYLMGWTGGYVLLALLLAPYLRKFGKFTVPDFIGDRYYSNTARFVGVICALLVSFTYVAGQMRGVGLVFSRFLEVDINTGVIIGMIIVLFYAVLGGMKGITYTQVAQYCVLIFAFMVPAIFISIQMTGNPIPQLGFGSTLADGSGTYLLDKLDGLSTDLGFAEYTEGSKSMIDVFAITLALMVGTAGLPHVIVRFFTVKRVKDARKSAGLALLLIAILYTTAPAVSVFARTNLIETVSNKPYNEVPEWFKKWETTGLIVFDDKNKDGHIQYVADATKNELVVDNDIMVLANPEIAQLPDWVIALVAAGALAAALSTAAGLLLVISSSVSHDFIKKMINPNISEKGELIAARLSAVAAVCIAGYFGINPPGFVAATVALAFGLAAASFFPAIILGIFYKRMNKEGAIAGMVVGIASMIFYMLKFKFGWFGGGEKADWWFGISPEGFGTVSMILNFIVSIIIMKFTPEPPQNVQEIVETIRIPSGAGEATEH</sequence>
<feature type="transmembrane region" description="Helical" evidence="9">
    <location>
        <begin position="86"/>
        <end position="104"/>
    </location>
</feature>
<keyword evidence="6 9" id="KW-1133">Transmembrane helix</keyword>
<evidence type="ECO:0000256" key="4">
    <source>
        <dbReference type="ARBA" id="ARBA00022475"/>
    </source>
</evidence>
<dbReference type="Pfam" id="PF00474">
    <property type="entry name" value="SSF"/>
    <property type="match status" value="2"/>
</dbReference>
<dbReference type="InterPro" id="IPR001734">
    <property type="entry name" value="Na/solute_symporter"/>
</dbReference>
<comment type="similarity">
    <text evidence="2 8">Belongs to the sodium:solute symporter (SSF) (TC 2.A.21) family.</text>
</comment>
<feature type="transmembrane region" description="Helical" evidence="9">
    <location>
        <begin position="487"/>
        <end position="504"/>
    </location>
</feature>
<keyword evidence="11" id="KW-1185">Reference proteome</keyword>
<comment type="caution">
    <text evidence="10">The sequence shown here is derived from an EMBL/GenBank/DDBJ whole genome shotgun (WGS) entry which is preliminary data.</text>
</comment>
<dbReference type="PROSITE" id="PS00457">
    <property type="entry name" value="NA_SOLUT_SYMP_2"/>
    <property type="match status" value="1"/>
</dbReference>
<feature type="transmembrane region" description="Helical" evidence="9">
    <location>
        <begin position="428"/>
        <end position="449"/>
    </location>
</feature>
<feature type="transmembrane region" description="Helical" evidence="9">
    <location>
        <begin position="291"/>
        <end position="312"/>
    </location>
</feature>
<evidence type="ECO:0000256" key="3">
    <source>
        <dbReference type="ARBA" id="ARBA00022448"/>
    </source>
</evidence>
<dbReference type="Proteomes" id="UP001597061">
    <property type="component" value="Unassembled WGS sequence"/>
</dbReference>
<evidence type="ECO:0000256" key="1">
    <source>
        <dbReference type="ARBA" id="ARBA00004141"/>
    </source>
</evidence>
<dbReference type="EMBL" id="JBHTJI010000001">
    <property type="protein sequence ID" value="MFD0988978.1"/>
    <property type="molecule type" value="Genomic_DNA"/>
</dbReference>
<feature type="transmembrane region" description="Helical" evidence="9">
    <location>
        <begin position="155"/>
        <end position="176"/>
    </location>
</feature>
<evidence type="ECO:0000256" key="9">
    <source>
        <dbReference type="SAM" id="Phobius"/>
    </source>
</evidence>
<proteinExistence type="inferred from homology"/>
<feature type="transmembrane region" description="Helical" evidence="9">
    <location>
        <begin position="15"/>
        <end position="33"/>
    </location>
</feature>
<dbReference type="InterPro" id="IPR050277">
    <property type="entry name" value="Sodium:Solute_Symporter"/>
</dbReference>
<dbReference type="NCBIfam" id="TIGR03648">
    <property type="entry name" value="Na_symport_lg"/>
    <property type="match status" value="1"/>
</dbReference>
<feature type="transmembrane region" description="Helical" evidence="9">
    <location>
        <begin position="257"/>
        <end position="279"/>
    </location>
</feature>
<keyword evidence="7 9" id="KW-0472">Membrane</keyword>
<feature type="transmembrane region" description="Helical" evidence="9">
    <location>
        <begin position="383"/>
        <end position="407"/>
    </location>
</feature>
<organism evidence="10 11">
    <name type="scientific">Mariniflexile jejuense</name>
    <dbReference type="NCBI Taxonomy" id="1173582"/>
    <lineage>
        <taxon>Bacteria</taxon>
        <taxon>Pseudomonadati</taxon>
        <taxon>Bacteroidota</taxon>
        <taxon>Flavobacteriia</taxon>
        <taxon>Flavobacteriales</taxon>
        <taxon>Flavobacteriaceae</taxon>
        <taxon>Mariniflexile</taxon>
    </lineage>
</organism>
<evidence type="ECO:0000313" key="10">
    <source>
        <dbReference type="EMBL" id="MFD0988978.1"/>
    </source>
</evidence>
<comment type="subcellular location">
    <subcellularLocation>
        <location evidence="1">Membrane</location>
        <topology evidence="1">Multi-pass membrane protein</topology>
    </subcellularLocation>
</comment>
<dbReference type="PANTHER" id="PTHR48086">
    <property type="entry name" value="SODIUM/PROLINE SYMPORTER-RELATED"/>
    <property type="match status" value="1"/>
</dbReference>
<dbReference type="CDD" id="cd11480">
    <property type="entry name" value="SLC5sbd_u4"/>
    <property type="match status" value="1"/>
</dbReference>
<feature type="transmembrane region" description="Helical" evidence="9">
    <location>
        <begin position="188"/>
        <end position="207"/>
    </location>
</feature>
<evidence type="ECO:0000256" key="2">
    <source>
        <dbReference type="ARBA" id="ARBA00006434"/>
    </source>
</evidence>
<evidence type="ECO:0000256" key="6">
    <source>
        <dbReference type="ARBA" id="ARBA00022989"/>
    </source>
</evidence>